<keyword evidence="5" id="KW-1185">Reference proteome</keyword>
<evidence type="ECO:0000256" key="2">
    <source>
        <dbReference type="ARBA" id="ARBA00022526"/>
    </source>
</evidence>
<dbReference type="InterPro" id="IPR015943">
    <property type="entry name" value="WD40/YVTN_repeat-like_dom_sf"/>
</dbReference>
<dbReference type="EMBL" id="JAACJS010000015">
    <property type="protein sequence ID" value="NCI51102.1"/>
    <property type="molecule type" value="Genomic_DNA"/>
</dbReference>
<comment type="similarity">
    <text evidence="1">Belongs to the cycloisomerase 2 family.</text>
</comment>
<sequence length="374" mass="40780">MRLLFAAFLFSLVLQAPAQDHYLFIGTYTNTGSKGIYVYKFDSNTGELNWVSNTDSSANPSFLAVTGDGKYLYAVNEVSRDRSGFVASYAFDAANGKLSFLNKQSSGSENPCHVSVTKDGKWVAVANYTGGSLAMLPVNTDGSLQPFAQHLVHEGKGFNPQRQEKPHVHSVFFSPEEKYLFSPDLGLDMISIYKFDGAAKEPLLPAANPQVATQPGAGPRHLEFSPGGKYMYVLEELGGAIDVYGYNDGEATFIQRVPTHPSDYKGQPGSADIHVSPDGKFLYASNRGDENNIAIYAINPVNGMIANLGYQSTLGTGPRNFMIDPSGNFLLVANQKTNNIVIFRRNKFTGMLSETGKQLEIPSPVCLKMLKHAF</sequence>
<evidence type="ECO:0000256" key="3">
    <source>
        <dbReference type="SAM" id="SignalP"/>
    </source>
</evidence>
<feature type="chain" id="PRO_5046245947" evidence="3">
    <location>
        <begin position="19"/>
        <end position="374"/>
    </location>
</feature>
<keyword evidence="2" id="KW-0119">Carbohydrate metabolism</keyword>
<dbReference type="RefSeq" id="WP_161819396.1">
    <property type="nucleotide sequence ID" value="NZ_JAACJS010000015.1"/>
</dbReference>
<evidence type="ECO:0000313" key="4">
    <source>
        <dbReference type="EMBL" id="NCI51102.1"/>
    </source>
</evidence>
<dbReference type="Gene3D" id="2.130.10.10">
    <property type="entry name" value="YVTN repeat-like/Quinoprotein amine dehydrogenase"/>
    <property type="match status" value="1"/>
</dbReference>
<dbReference type="InterPro" id="IPR011048">
    <property type="entry name" value="Haem_d1_sf"/>
</dbReference>
<feature type="signal peptide" evidence="3">
    <location>
        <begin position="1"/>
        <end position="18"/>
    </location>
</feature>
<keyword evidence="2" id="KW-0313">Glucose metabolism</keyword>
<reference evidence="4 5" key="1">
    <citation type="submission" date="2020-01" db="EMBL/GenBank/DDBJ databases">
        <title>Genome analysis.</title>
        <authorList>
            <person name="Wu S."/>
            <person name="Wang G."/>
        </authorList>
    </citation>
    <scope>NUCLEOTIDE SEQUENCE [LARGE SCALE GENOMIC DNA]</scope>
    <source>
        <strain evidence="4 5">SYL130</strain>
    </source>
</reference>
<protein>
    <submittedName>
        <fullName evidence="4">Lactonase family protein</fullName>
    </submittedName>
</protein>
<dbReference type="PANTHER" id="PTHR30344">
    <property type="entry name" value="6-PHOSPHOGLUCONOLACTONASE-RELATED"/>
    <property type="match status" value="1"/>
</dbReference>
<keyword evidence="3" id="KW-0732">Signal</keyword>
<name>A0ABW9ZZG3_9BACT</name>
<accession>A0ABW9ZZG3</accession>
<proteinExistence type="inferred from homology"/>
<evidence type="ECO:0000256" key="1">
    <source>
        <dbReference type="ARBA" id="ARBA00005564"/>
    </source>
</evidence>
<comment type="caution">
    <text evidence="4">The sequence shown here is derived from an EMBL/GenBank/DDBJ whole genome shotgun (WGS) entry which is preliminary data.</text>
</comment>
<dbReference type="PANTHER" id="PTHR30344:SF1">
    <property type="entry name" value="6-PHOSPHOGLUCONOLACTONASE"/>
    <property type="match status" value="1"/>
</dbReference>
<evidence type="ECO:0000313" key="5">
    <source>
        <dbReference type="Proteomes" id="UP000753802"/>
    </source>
</evidence>
<dbReference type="InterPro" id="IPR019405">
    <property type="entry name" value="Lactonase_7-beta_prop"/>
</dbReference>
<dbReference type="InterPro" id="IPR050282">
    <property type="entry name" value="Cycloisomerase_2"/>
</dbReference>
<gene>
    <name evidence="4" type="ORF">GWC95_14310</name>
</gene>
<dbReference type="SUPFAM" id="SSF51004">
    <property type="entry name" value="C-terminal (heme d1) domain of cytochrome cd1-nitrite reductase"/>
    <property type="match status" value="1"/>
</dbReference>
<dbReference type="Pfam" id="PF10282">
    <property type="entry name" value="Lactonase"/>
    <property type="match status" value="1"/>
</dbReference>
<organism evidence="4 5">
    <name type="scientific">Sediminibacterium roseum</name>
    <dbReference type="NCBI Taxonomy" id="1978412"/>
    <lineage>
        <taxon>Bacteria</taxon>
        <taxon>Pseudomonadati</taxon>
        <taxon>Bacteroidota</taxon>
        <taxon>Chitinophagia</taxon>
        <taxon>Chitinophagales</taxon>
        <taxon>Chitinophagaceae</taxon>
        <taxon>Sediminibacterium</taxon>
    </lineage>
</organism>
<dbReference type="Proteomes" id="UP000753802">
    <property type="component" value="Unassembled WGS sequence"/>
</dbReference>